<name>M0HZD4_9EURY</name>
<organism evidence="1 2">
    <name type="scientific">Haloferax sulfurifontis ATCC BAA-897</name>
    <dbReference type="NCBI Taxonomy" id="662480"/>
    <lineage>
        <taxon>Archaea</taxon>
        <taxon>Methanobacteriati</taxon>
        <taxon>Methanobacteriota</taxon>
        <taxon>Stenosarchaea group</taxon>
        <taxon>Halobacteria</taxon>
        <taxon>Halobacteriales</taxon>
        <taxon>Haloferacaceae</taxon>
        <taxon>Haloferax</taxon>
    </lineage>
</organism>
<sequence>MMENTGYMNNFIPHLMRMAEQPLFTKHFSMISNDNCQRVLWKFSMKFLDFRIQVCAGKIVEIFNCTYWVSNTHLFTTLGNPFFC</sequence>
<reference evidence="1 2" key="1">
    <citation type="journal article" date="2014" name="PLoS Genet.">
        <title>Phylogenetically driven sequencing of extremely halophilic archaea reveals strategies for static and dynamic osmo-response.</title>
        <authorList>
            <person name="Becker E.A."/>
            <person name="Seitzer P.M."/>
            <person name="Tritt A."/>
            <person name="Larsen D."/>
            <person name="Krusor M."/>
            <person name="Yao A.I."/>
            <person name="Wu D."/>
            <person name="Madern D."/>
            <person name="Eisen J.A."/>
            <person name="Darling A.E."/>
            <person name="Facciotti M.T."/>
        </authorList>
    </citation>
    <scope>NUCLEOTIDE SEQUENCE [LARGE SCALE GENOMIC DNA]</scope>
    <source>
        <strain evidence="1 2">ATCC BAA-897</strain>
    </source>
</reference>
<evidence type="ECO:0000313" key="1">
    <source>
        <dbReference type="EMBL" id="ELZ89062.1"/>
    </source>
</evidence>
<accession>M0HZD4</accession>
<protein>
    <submittedName>
        <fullName evidence="1">Uncharacterized protein</fullName>
    </submittedName>
</protein>
<evidence type="ECO:0000313" key="2">
    <source>
        <dbReference type="Proteomes" id="UP000011508"/>
    </source>
</evidence>
<dbReference type="AlphaFoldDB" id="M0HZD4"/>
<proteinExistence type="predicted"/>
<dbReference type="EMBL" id="AOLM01000027">
    <property type="protein sequence ID" value="ELZ89062.1"/>
    <property type="molecule type" value="Genomic_DNA"/>
</dbReference>
<comment type="caution">
    <text evidence="1">The sequence shown here is derived from an EMBL/GenBank/DDBJ whole genome shotgun (WGS) entry which is preliminary data.</text>
</comment>
<gene>
    <name evidence="1" type="ORF">C441_16244</name>
</gene>
<keyword evidence="2" id="KW-1185">Reference proteome</keyword>
<dbReference type="Proteomes" id="UP000011508">
    <property type="component" value="Unassembled WGS sequence"/>
</dbReference>